<dbReference type="PANTHER" id="PTHR31088:SF6">
    <property type="entry name" value="PHAGE SHOCK PROTEIN A"/>
    <property type="match status" value="1"/>
</dbReference>
<evidence type="ECO:0000313" key="4">
    <source>
        <dbReference type="Proteomes" id="UP000702425"/>
    </source>
</evidence>
<dbReference type="InterPro" id="IPR007157">
    <property type="entry name" value="PspA_VIPP1"/>
</dbReference>
<dbReference type="EMBL" id="SRRZ01000019">
    <property type="protein sequence ID" value="NQE33769.1"/>
    <property type="molecule type" value="Genomic_DNA"/>
</dbReference>
<organism evidence="3 4">
    <name type="scientific">Microcoleus asticus IPMA8</name>
    <dbReference type="NCBI Taxonomy" id="2563858"/>
    <lineage>
        <taxon>Bacteria</taxon>
        <taxon>Bacillati</taxon>
        <taxon>Cyanobacteriota</taxon>
        <taxon>Cyanophyceae</taxon>
        <taxon>Oscillatoriophycideae</taxon>
        <taxon>Oscillatoriales</taxon>
        <taxon>Microcoleaceae</taxon>
        <taxon>Microcoleus</taxon>
        <taxon>Microcoleus asticus</taxon>
    </lineage>
</organism>
<evidence type="ECO:0000313" key="3">
    <source>
        <dbReference type="EMBL" id="NQE33769.1"/>
    </source>
</evidence>
<dbReference type="Pfam" id="PF04012">
    <property type="entry name" value="PspA_IM30"/>
    <property type="match status" value="1"/>
</dbReference>
<comment type="similarity">
    <text evidence="1">Belongs to the PspA/Vipp/IM30 family.</text>
</comment>
<accession>A0ABX2CTU6</accession>
<proteinExistence type="inferred from homology"/>
<gene>
    <name evidence="3" type="ORF">E5S67_01490</name>
</gene>
<protein>
    <submittedName>
        <fullName evidence="3">Uncharacterized protein</fullName>
    </submittedName>
</protein>
<evidence type="ECO:0000256" key="1">
    <source>
        <dbReference type="ARBA" id="ARBA00043985"/>
    </source>
</evidence>
<dbReference type="Proteomes" id="UP000702425">
    <property type="component" value="Unassembled WGS sequence"/>
</dbReference>
<evidence type="ECO:0000256" key="2">
    <source>
        <dbReference type="SAM" id="Coils"/>
    </source>
</evidence>
<reference evidence="3 4" key="1">
    <citation type="journal article" date="2020" name="Sci. Rep.">
        <title>A novel cyanobacterial geosmin producer, revising GeoA distribution and dispersion patterns in Bacteria.</title>
        <authorList>
            <person name="Churro C."/>
            <person name="Semedo-Aguiar A.P."/>
            <person name="Silva A.D."/>
            <person name="Pereira-Leal J.B."/>
            <person name="Leite R.B."/>
        </authorList>
    </citation>
    <scope>NUCLEOTIDE SEQUENCE [LARGE SCALE GENOMIC DNA]</scope>
    <source>
        <strain evidence="3 4">IPMA8</strain>
    </source>
</reference>
<keyword evidence="2" id="KW-0175">Coiled coil</keyword>
<dbReference type="RefSeq" id="WP_172186441.1">
    <property type="nucleotide sequence ID" value="NZ_CAWPPK010000101.1"/>
</dbReference>
<dbReference type="PANTHER" id="PTHR31088">
    <property type="entry name" value="MEMBRANE-ASSOCIATED PROTEIN VIPP1, CHLOROPLASTIC"/>
    <property type="match status" value="1"/>
</dbReference>
<sequence length="312" mass="34919">MLVLENLGQPKPYDAVKGGQLPPPVGGVVLGGLAGVKHRLSSSVIEHRIAALTETLNYGDAGLKIVIQICQSETGPVQRAACDLLRKRLSSIAREKLQAFVASSSDSEAEVDSTQKILDRSSGAVSEKNHDRELSEAQLIFETITQQIQPNLLLLEALVASVEREEFTSELMNLWELLILEIQEPLKELRQAVGSAISAQLRIQWQYNQAESQANQWQQRALLALQKEDENSVRLALVRKQIQFDRAAELKIDLDDQTVRVETLNRNLLALESKITEANSKKEILKMQLHFARVQKQIDFTFSQVNSIFFSP</sequence>
<comment type="caution">
    <text evidence="3">The sequence shown here is derived from an EMBL/GenBank/DDBJ whole genome shotgun (WGS) entry which is preliminary data.</text>
</comment>
<feature type="coiled-coil region" evidence="2">
    <location>
        <begin position="207"/>
        <end position="288"/>
    </location>
</feature>
<name>A0ABX2CTU6_9CYAN</name>
<keyword evidence="4" id="KW-1185">Reference proteome</keyword>